<dbReference type="eggNOG" id="KOG3105">
    <property type="taxonomic scope" value="Eukaryota"/>
</dbReference>
<dbReference type="OMA" id="KGCGIST"/>
<feature type="region of interest" description="Disordered" evidence="1">
    <location>
        <begin position="81"/>
        <end position="117"/>
    </location>
</feature>
<evidence type="ECO:0008006" key="3">
    <source>
        <dbReference type="Google" id="ProtNLM"/>
    </source>
</evidence>
<proteinExistence type="predicted"/>
<sequence>MVSREKSYTPAGNIRTPSKFVSLCWVKKAWKSVTREVIMKSFDVCGISVSVDGEEDHKIQCVKDGEVSSAAGRLIASKTKALHEPHDLDSADPFPDLDELNEDEDQVDTNECVIEDS</sequence>
<dbReference type="EnsemblMetazoa" id="Aqu2.1.24485_001">
    <property type="protein sequence ID" value="Aqu2.1.24485_001"/>
    <property type="gene ID" value="Aqu2.1.24485"/>
</dbReference>
<evidence type="ECO:0000313" key="2">
    <source>
        <dbReference type="EnsemblMetazoa" id="Aqu2.1.24485_001"/>
    </source>
</evidence>
<accession>A0A1X7U9Q1</accession>
<feature type="compositionally biased region" description="Acidic residues" evidence="1">
    <location>
        <begin position="95"/>
        <end position="117"/>
    </location>
</feature>
<reference evidence="2" key="1">
    <citation type="submission" date="2017-05" db="UniProtKB">
        <authorList>
            <consortium name="EnsemblMetazoa"/>
        </authorList>
    </citation>
    <scope>IDENTIFICATION</scope>
</reference>
<protein>
    <recommendedName>
        <fullName evidence="3">DDE-1 domain-containing protein</fullName>
    </recommendedName>
</protein>
<organism evidence="2">
    <name type="scientific">Amphimedon queenslandica</name>
    <name type="common">Sponge</name>
    <dbReference type="NCBI Taxonomy" id="400682"/>
    <lineage>
        <taxon>Eukaryota</taxon>
        <taxon>Metazoa</taxon>
        <taxon>Porifera</taxon>
        <taxon>Demospongiae</taxon>
        <taxon>Heteroscleromorpha</taxon>
        <taxon>Haplosclerida</taxon>
        <taxon>Niphatidae</taxon>
        <taxon>Amphimedon</taxon>
    </lineage>
</organism>
<dbReference type="InParanoid" id="A0A1X7U9Q1"/>
<name>A0A1X7U9Q1_AMPQE</name>
<dbReference type="AlphaFoldDB" id="A0A1X7U9Q1"/>
<evidence type="ECO:0000256" key="1">
    <source>
        <dbReference type="SAM" id="MobiDB-lite"/>
    </source>
</evidence>